<accession>A0ABV9YJR1</accession>
<keyword evidence="2" id="KW-1185">Reference proteome</keyword>
<proteinExistence type="predicted"/>
<dbReference type="RefSeq" id="WP_378035307.1">
    <property type="nucleotide sequence ID" value="NZ_JBHSIV010000005.1"/>
</dbReference>
<protein>
    <submittedName>
        <fullName evidence="1">Uncharacterized protein</fullName>
    </submittedName>
</protein>
<name>A0ABV9YJR1_9PSEU</name>
<dbReference type="EMBL" id="JBHSIV010000005">
    <property type="protein sequence ID" value="MFC5061957.1"/>
    <property type="molecule type" value="Genomic_DNA"/>
</dbReference>
<evidence type="ECO:0000313" key="1">
    <source>
        <dbReference type="EMBL" id="MFC5061957.1"/>
    </source>
</evidence>
<sequence length="309" mass="33693">MVNPLRFTPGSDPTEMIDAWLARPALRAMVEAYGGEWPDGSLLSRLEQLVEFSAVWDLRGGSSRLGINVASGPGRADRTLGWAQDLGLIQFAAPTRREVDAVLVLGGLVTGCVSRVEYLRDLLADGLVSTAHIALLGSFRGLQDQERSLVDEFAPGAETEVDVLMALAAHLDARPTEWELTVTGNPASAGALTELVGRRGGRPQTWLLAARSSDPDRRSANTADTYRLAADHLKFAAGTRLLIVTNQIYAFFQHWDAVRVLGLPFDVDLETIGTPPSSNRRTFGPEWYAQEVRSTLRSARDLAKAWTAR</sequence>
<reference evidence="2" key="1">
    <citation type="journal article" date="2019" name="Int. J. Syst. Evol. Microbiol.">
        <title>The Global Catalogue of Microorganisms (GCM) 10K type strain sequencing project: providing services to taxonomists for standard genome sequencing and annotation.</title>
        <authorList>
            <consortium name="The Broad Institute Genomics Platform"/>
            <consortium name="The Broad Institute Genome Sequencing Center for Infectious Disease"/>
            <person name="Wu L."/>
            <person name="Ma J."/>
        </authorList>
    </citation>
    <scope>NUCLEOTIDE SEQUENCE [LARGE SCALE GENOMIC DNA]</scope>
    <source>
        <strain evidence="2">CGMCC 4.7093</strain>
    </source>
</reference>
<organism evidence="1 2">
    <name type="scientific">Actinomycetospora atypica</name>
    <dbReference type="NCBI Taxonomy" id="1290095"/>
    <lineage>
        <taxon>Bacteria</taxon>
        <taxon>Bacillati</taxon>
        <taxon>Actinomycetota</taxon>
        <taxon>Actinomycetes</taxon>
        <taxon>Pseudonocardiales</taxon>
        <taxon>Pseudonocardiaceae</taxon>
        <taxon>Actinomycetospora</taxon>
    </lineage>
</organism>
<gene>
    <name evidence="1" type="ORF">ACFPBZ_07050</name>
</gene>
<dbReference type="Proteomes" id="UP001595947">
    <property type="component" value="Unassembled WGS sequence"/>
</dbReference>
<evidence type="ECO:0000313" key="2">
    <source>
        <dbReference type="Proteomes" id="UP001595947"/>
    </source>
</evidence>
<comment type="caution">
    <text evidence="1">The sequence shown here is derived from an EMBL/GenBank/DDBJ whole genome shotgun (WGS) entry which is preliminary data.</text>
</comment>